<evidence type="ECO:0000256" key="1">
    <source>
        <dbReference type="ARBA" id="ARBA00022737"/>
    </source>
</evidence>
<dbReference type="OrthoDB" id="6161812at2759"/>
<dbReference type="PANTHER" id="PTHR45641">
    <property type="entry name" value="TETRATRICOPEPTIDE REPEAT PROTEIN (AFU_ORTHOLOGUE AFUA_6G03870)"/>
    <property type="match status" value="1"/>
</dbReference>
<evidence type="ECO:0000313" key="3">
    <source>
        <dbReference type="EMBL" id="RFU32517.1"/>
    </source>
</evidence>
<feature type="non-terminal residue" evidence="3">
    <location>
        <position position="415"/>
    </location>
</feature>
<evidence type="ECO:0008006" key="5">
    <source>
        <dbReference type="Google" id="ProtNLM"/>
    </source>
</evidence>
<dbReference type="Pfam" id="PF13181">
    <property type="entry name" value="TPR_8"/>
    <property type="match status" value="2"/>
</dbReference>
<organism evidence="3 4">
    <name type="scientific">Scytalidium lignicola</name>
    <name type="common">Hyphomycete</name>
    <dbReference type="NCBI Taxonomy" id="5539"/>
    <lineage>
        <taxon>Eukaryota</taxon>
        <taxon>Fungi</taxon>
        <taxon>Dikarya</taxon>
        <taxon>Ascomycota</taxon>
        <taxon>Pezizomycotina</taxon>
        <taxon>Leotiomycetes</taxon>
        <taxon>Leotiomycetes incertae sedis</taxon>
        <taxon>Scytalidium</taxon>
    </lineage>
</organism>
<dbReference type="EMBL" id="NCSJ02000053">
    <property type="protein sequence ID" value="RFU32517.1"/>
    <property type="molecule type" value="Genomic_DNA"/>
</dbReference>
<dbReference type="AlphaFoldDB" id="A0A3E2HGL2"/>
<comment type="caution">
    <text evidence="3">The sequence shown here is derived from an EMBL/GenBank/DDBJ whole genome shotgun (WGS) entry which is preliminary data.</text>
</comment>
<dbReference type="InterPro" id="IPR019734">
    <property type="entry name" value="TPR_rpt"/>
</dbReference>
<reference evidence="3 4" key="1">
    <citation type="submission" date="2018-05" db="EMBL/GenBank/DDBJ databases">
        <title>Draft genome sequence of Scytalidium lignicola DSM 105466, a ubiquitous saprotrophic fungus.</title>
        <authorList>
            <person name="Buettner E."/>
            <person name="Gebauer A.M."/>
            <person name="Hofrichter M."/>
            <person name="Liers C."/>
            <person name="Kellner H."/>
        </authorList>
    </citation>
    <scope>NUCLEOTIDE SEQUENCE [LARGE SCALE GENOMIC DNA]</scope>
    <source>
        <strain evidence="3 4">DSM 105466</strain>
    </source>
</reference>
<dbReference type="Proteomes" id="UP000258309">
    <property type="component" value="Unassembled WGS sequence"/>
</dbReference>
<keyword evidence="2" id="KW-0802">TPR repeat</keyword>
<gene>
    <name evidence="3" type="ORF">B7463_g3827</name>
</gene>
<protein>
    <recommendedName>
        <fullName evidence="5">MalT-like TPR region domain-containing protein</fullName>
    </recommendedName>
</protein>
<dbReference type="SUPFAM" id="SSF48452">
    <property type="entry name" value="TPR-like"/>
    <property type="match status" value="2"/>
</dbReference>
<dbReference type="Gene3D" id="1.25.40.10">
    <property type="entry name" value="Tetratricopeptide repeat domain"/>
    <property type="match status" value="2"/>
</dbReference>
<proteinExistence type="predicted"/>
<keyword evidence="1" id="KW-0677">Repeat</keyword>
<evidence type="ECO:0000313" key="4">
    <source>
        <dbReference type="Proteomes" id="UP000258309"/>
    </source>
</evidence>
<accession>A0A3E2HGL2</accession>
<sequence>MPVALGNILARLADLTLISIDKETQTVSLHRLVQIEFRLYNDENDHQRNFDAAVQLLLQVFPSRDRSRIIEDNWPIAEFYLPQVLALIENYRKEKTIRSSKNLCELICNASWYLFLNDTSKSLEMVLKSGFIAYKNLDDCEKDALIYAYLLCNAGLHDLDLGEFHGAQRQSEECLQIQLSKLAPTDEHIVNSYNNLGIIYGSMADYDRGSEFLEKASEALGDDTRKNPRKRILLNMNIARNLYCMGKFNEAQAYLQKALADADALESKFWAHSVYIGFESLFFRMGNLDEAEKYLILAEQKLELRGEAQMTPRKARYAYQAGRLALQQGRFQMSIENFNHALDIIQFCDMSIGHRARVLFALSKALQAANNRKEEAAKCLRNALLLRDEVKDARAEVLADDSFEAFDLLVKINDR</sequence>
<dbReference type="InterPro" id="IPR011990">
    <property type="entry name" value="TPR-like_helical_dom_sf"/>
</dbReference>
<name>A0A3E2HGL2_SCYLI</name>
<evidence type="ECO:0000256" key="2">
    <source>
        <dbReference type="ARBA" id="ARBA00022803"/>
    </source>
</evidence>
<keyword evidence="4" id="KW-1185">Reference proteome</keyword>
<dbReference type="OMA" id="RCTHAYA"/>
<dbReference type="SMART" id="SM00028">
    <property type="entry name" value="TPR"/>
    <property type="match status" value="3"/>
</dbReference>
<feature type="non-terminal residue" evidence="3">
    <location>
        <position position="1"/>
    </location>
</feature>
<dbReference type="Pfam" id="PF13374">
    <property type="entry name" value="TPR_10"/>
    <property type="match status" value="1"/>
</dbReference>
<dbReference type="PANTHER" id="PTHR45641:SF19">
    <property type="entry name" value="NEPHROCYSTIN-3"/>
    <property type="match status" value="1"/>
</dbReference>